<organism evidence="2 3">
    <name type="scientific">Absicoccus porci</name>
    <dbReference type="NCBI Taxonomy" id="2486576"/>
    <lineage>
        <taxon>Bacteria</taxon>
        <taxon>Bacillati</taxon>
        <taxon>Bacillota</taxon>
        <taxon>Erysipelotrichia</taxon>
        <taxon>Erysipelotrichales</taxon>
        <taxon>Erysipelotrichaceae</taxon>
        <taxon>Absicoccus</taxon>
    </lineage>
</organism>
<dbReference type="Proteomes" id="UP000276568">
    <property type="component" value="Unassembled WGS sequence"/>
</dbReference>
<protein>
    <submittedName>
        <fullName evidence="2">Metallophosphoesterase</fullName>
    </submittedName>
</protein>
<dbReference type="PANTHER" id="PTHR12905">
    <property type="entry name" value="METALLOPHOSPHOESTERASE"/>
    <property type="match status" value="1"/>
</dbReference>
<evidence type="ECO:0000259" key="1">
    <source>
        <dbReference type="Pfam" id="PF00149"/>
    </source>
</evidence>
<dbReference type="RefSeq" id="WP_128520959.1">
    <property type="nucleotide sequence ID" value="NZ_JALFCT010000054.1"/>
</dbReference>
<reference evidence="2 3" key="1">
    <citation type="submission" date="2018-11" db="EMBL/GenBank/DDBJ databases">
        <title>Clostridium sp. nov., a member of the family Erysipelotrichaceae isolated from pig faeces.</title>
        <authorList>
            <person name="Chang Y.-H."/>
        </authorList>
    </citation>
    <scope>NUCLEOTIDE SEQUENCE [LARGE SCALE GENOMIC DNA]</scope>
    <source>
        <strain evidence="2 3">YH-panp20</strain>
    </source>
</reference>
<feature type="domain" description="Calcineurin-like phosphoesterase" evidence="1">
    <location>
        <begin position="3"/>
        <end position="165"/>
    </location>
</feature>
<dbReference type="InterPro" id="IPR029052">
    <property type="entry name" value="Metallo-depent_PP-like"/>
</dbReference>
<accession>A0A3N0HX52</accession>
<dbReference type="EMBL" id="RJQC01000004">
    <property type="protein sequence ID" value="RNM29274.1"/>
    <property type="molecule type" value="Genomic_DNA"/>
</dbReference>
<sequence>MTRILVISDIESPALWNATSFRQMHPIDLILSCGDLHASYLEYLVTMFSRPLYYVHGNHDLGKEPEGCICLDDDIIQTHGLRIAGLGGAFGLYEQAWLFDEKEMEKRIKKLRRKIRKQKGIDIFVSHAPCMGYGDLEDMMHQGFACFNDFLDQYHPAYMFYGHCHLEYGSFERVRHHPSGTTLINGYGYTIVEI</sequence>
<dbReference type="InterPro" id="IPR051693">
    <property type="entry name" value="UPF0046_metallophosphoest"/>
</dbReference>
<dbReference type="Gene3D" id="3.60.21.10">
    <property type="match status" value="1"/>
</dbReference>
<dbReference type="Pfam" id="PF00149">
    <property type="entry name" value="Metallophos"/>
    <property type="match status" value="1"/>
</dbReference>
<proteinExistence type="predicted"/>
<dbReference type="SUPFAM" id="SSF56300">
    <property type="entry name" value="Metallo-dependent phosphatases"/>
    <property type="match status" value="1"/>
</dbReference>
<evidence type="ECO:0000313" key="3">
    <source>
        <dbReference type="Proteomes" id="UP000276568"/>
    </source>
</evidence>
<evidence type="ECO:0000313" key="2">
    <source>
        <dbReference type="EMBL" id="RNM29274.1"/>
    </source>
</evidence>
<dbReference type="InterPro" id="IPR004843">
    <property type="entry name" value="Calcineurin-like_PHP"/>
</dbReference>
<keyword evidence="3" id="KW-1185">Reference proteome</keyword>
<comment type="caution">
    <text evidence="2">The sequence shown here is derived from an EMBL/GenBank/DDBJ whole genome shotgun (WGS) entry which is preliminary data.</text>
</comment>
<dbReference type="PANTHER" id="PTHR12905:SF0">
    <property type="entry name" value="CALCINEURIN-LIKE PHOSPHOESTERASE DOMAIN-CONTAINING PROTEIN"/>
    <property type="match status" value="1"/>
</dbReference>
<dbReference type="OrthoDB" id="9783591at2"/>
<dbReference type="AlphaFoldDB" id="A0A3N0HX52"/>
<name>A0A3N0HX52_9FIRM</name>
<gene>
    <name evidence="2" type="ORF">EDX97_09720</name>
</gene>
<dbReference type="GO" id="GO:0016787">
    <property type="term" value="F:hydrolase activity"/>
    <property type="evidence" value="ECO:0007669"/>
    <property type="project" value="InterPro"/>
</dbReference>